<name>A0AAD7QJ71_QUISA</name>
<dbReference type="InterPro" id="IPR012337">
    <property type="entry name" value="RNaseH-like_sf"/>
</dbReference>
<dbReference type="Proteomes" id="UP001163823">
    <property type="component" value="Chromosome 1"/>
</dbReference>
<gene>
    <name evidence="3" type="ORF">O6P43_001511</name>
</gene>
<dbReference type="InterPro" id="IPR051132">
    <property type="entry name" value="3-5_Exonuclease_domain"/>
</dbReference>
<proteinExistence type="predicted"/>
<evidence type="ECO:0000313" key="3">
    <source>
        <dbReference type="EMBL" id="KAJ7982379.1"/>
    </source>
</evidence>
<keyword evidence="3" id="KW-0269">Exonuclease</keyword>
<dbReference type="SUPFAM" id="SSF53098">
    <property type="entry name" value="Ribonuclease H-like"/>
    <property type="match status" value="1"/>
</dbReference>
<comment type="caution">
    <text evidence="3">The sequence shown here is derived from an EMBL/GenBank/DDBJ whole genome shotgun (WGS) entry which is preliminary data.</text>
</comment>
<dbReference type="GO" id="GO:0008408">
    <property type="term" value="F:3'-5' exonuclease activity"/>
    <property type="evidence" value="ECO:0007669"/>
    <property type="project" value="TreeGrafter"/>
</dbReference>
<keyword evidence="4" id="KW-1185">Reference proteome</keyword>
<evidence type="ECO:0000256" key="1">
    <source>
        <dbReference type="ARBA" id="ARBA00022722"/>
    </source>
</evidence>
<dbReference type="GO" id="GO:0005737">
    <property type="term" value="C:cytoplasm"/>
    <property type="evidence" value="ECO:0007669"/>
    <property type="project" value="TreeGrafter"/>
</dbReference>
<organism evidence="3 4">
    <name type="scientific">Quillaja saponaria</name>
    <name type="common">Soap bark tree</name>
    <dbReference type="NCBI Taxonomy" id="32244"/>
    <lineage>
        <taxon>Eukaryota</taxon>
        <taxon>Viridiplantae</taxon>
        <taxon>Streptophyta</taxon>
        <taxon>Embryophyta</taxon>
        <taxon>Tracheophyta</taxon>
        <taxon>Spermatophyta</taxon>
        <taxon>Magnoliopsida</taxon>
        <taxon>eudicotyledons</taxon>
        <taxon>Gunneridae</taxon>
        <taxon>Pentapetalae</taxon>
        <taxon>rosids</taxon>
        <taxon>fabids</taxon>
        <taxon>Fabales</taxon>
        <taxon>Quillajaceae</taxon>
        <taxon>Quillaja</taxon>
    </lineage>
</organism>
<dbReference type="GO" id="GO:0005634">
    <property type="term" value="C:nucleus"/>
    <property type="evidence" value="ECO:0007669"/>
    <property type="project" value="TreeGrafter"/>
</dbReference>
<dbReference type="AlphaFoldDB" id="A0AAD7QJ71"/>
<reference evidence="3 4" key="1">
    <citation type="journal article" date="2023" name="Science">
        <title>Elucidation of the pathway for biosynthesis of saponin adjuvants from the soapbark tree.</title>
        <authorList>
            <person name="Reed J."/>
            <person name="Orme A."/>
            <person name="El-Demerdash A."/>
            <person name="Owen C."/>
            <person name="Martin L.B.B."/>
            <person name="Misra R.C."/>
            <person name="Kikuchi S."/>
            <person name="Rejzek M."/>
            <person name="Martin A.C."/>
            <person name="Harkess A."/>
            <person name="Leebens-Mack J."/>
            <person name="Louveau T."/>
            <person name="Stephenson M.J."/>
            <person name="Osbourn A."/>
        </authorList>
    </citation>
    <scope>NUCLEOTIDE SEQUENCE [LARGE SCALE GENOMIC DNA]</scope>
    <source>
        <strain evidence="3">S10</strain>
    </source>
</reference>
<dbReference type="PANTHER" id="PTHR13620">
    <property type="entry name" value="3-5 EXONUCLEASE"/>
    <property type="match status" value="1"/>
</dbReference>
<dbReference type="PANTHER" id="PTHR13620:SF121">
    <property type="entry name" value="EMB|CAB82946.1-RELATED"/>
    <property type="match status" value="1"/>
</dbReference>
<dbReference type="InterPro" id="IPR036397">
    <property type="entry name" value="RNaseH_sf"/>
</dbReference>
<evidence type="ECO:0000256" key="2">
    <source>
        <dbReference type="ARBA" id="ARBA00022801"/>
    </source>
</evidence>
<keyword evidence="2" id="KW-0378">Hydrolase</keyword>
<dbReference type="EMBL" id="JARAOO010000001">
    <property type="protein sequence ID" value="KAJ7982379.1"/>
    <property type="molecule type" value="Genomic_DNA"/>
</dbReference>
<evidence type="ECO:0000313" key="4">
    <source>
        <dbReference type="Proteomes" id="UP001163823"/>
    </source>
</evidence>
<accession>A0AAD7QJ71</accession>
<sequence length="198" mass="22481">MASTTNPHDPQFYAIDFHEFKIQTTVTASSRVVDRWIFNIYNHIHLHRYRFHSDLIVSLDTEWRPNFEPETDNPVAILQLCAGHRCLIFKFFHADTLSSSLVAFLGNKNITFAGMGESRKMQKNCSRIVGFVFHVQWMVPASESSPCCFSLHNNGRGDTGKWEHEYPLVCGGNGEKRTDVLVTASTSMPDQQSASLKI</sequence>
<keyword evidence="1" id="KW-0540">Nuclease</keyword>
<dbReference type="Gene3D" id="3.30.420.10">
    <property type="entry name" value="Ribonuclease H-like superfamily/Ribonuclease H"/>
    <property type="match status" value="1"/>
</dbReference>
<protein>
    <submittedName>
        <fullName evidence="3">Werner Syndrome-like exonuclease</fullName>
    </submittedName>
</protein>
<dbReference type="KEGG" id="qsa:O6P43_001511"/>
<dbReference type="GO" id="GO:0003676">
    <property type="term" value="F:nucleic acid binding"/>
    <property type="evidence" value="ECO:0007669"/>
    <property type="project" value="InterPro"/>
</dbReference>